<dbReference type="Pfam" id="PF00732">
    <property type="entry name" value="GMC_oxred_N"/>
    <property type="match status" value="1"/>
</dbReference>
<sequence>MSPEEFISRRYDYVIVGGGRYRTAGLTIAARLTEDESVTVGVIEAGKNQMGNPIIDTPVAYLQALGDPDLDWKWRTEPQQHSNGRIHEWPRGKCLGGSSAFNFHMWAQASRSDLDNLAKLGNPGWGFDDLLPYYQKCETYNPPSKNSMWPAELSSYIDETLRGTSGPIQTSFPETDLVWTQKAFPEAYPRTGTAMGGFNPPATVDPKTATRSYAASAYYAPNASRSNLHVLTEAHAARIVFQSRKDELVATGVEFLAGSEGRQCVVNCDREVIICGGAINTPQILELSGIGSAAILDGKVPCLIDNPGVGENLMDHPLVLHGYELEDGVPSFDDFRNPDVRRAVMDTYTQHKAGPLTNPFATAAYVSHTTVESDERAEQVNRRLKKLLEDHPGDTVAARETISLAAKQLFDSDEADGRIVCAPTGCDTSDPTMPSRTFTHSHPGRYGGLAIDLTRVFSRGFVHIRSADPLRPPIIDPRYLSHPLDLEILALTIIESMRVHEMEPMASRFKRDSNGDTIPMPGQRAIKTVDDARKHVRETCVTEYHPIGTCAMLPREKGGVIDSSLKVYGTKNVRVCDASIFPMHVQGNISSLVYATAEKGADIIRYARERSQH</sequence>
<evidence type="ECO:0000313" key="4">
    <source>
        <dbReference type="Proteomes" id="UP000799772"/>
    </source>
</evidence>
<protein>
    <submittedName>
        <fullName evidence="3">Alcohol oxidase</fullName>
    </submittedName>
</protein>
<evidence type="ECO:0000313" key="3">
    <source>
        <dbReference type="EMBL" id="KAF2092835.1"/>
    </source>
</evidence>
<comment type="similarity">
    <text evidence="1">Belongs to the GMC oxidoreductase family.</text>
</comment>
<reference evidence="3" key="1">
    <citation type="journal article" date="2020" name="Stud. Mycol.">
        <title>101 Dothideomycetes genomes: a test case for predicting lifestyles and emergence of pathogens.</title>
        <authorList>
            <person name="Haridas S."/>
            <person name="Albert R."/>
            <person name="Binder M."/>
            <person name="Bloem J."/>
            <person name="Labutti K."/>
            <person name="Salamov A."/>
            <person name="Andreopoulos B."/>
            <person name="Baker S."/>
            <person name="Barry K."/>
            <person name="Bills G."/>
            <person name="Bluhm B."/>
            <person name="Cannon C."/>
            <person name="Castanera R."/>
            <person name="Culley D."/>
            <person name="Daum C."/>
            <person name="Ezra D."/>
            <person name="Gonzalez J."/>
            <person name="Henrissat B."/>
            <person name="Kuo A."/>
            <person name="Liang C."/>
            <person name="Lipzen A."/>
            <person name="Lutzoni F."/>
            <person name="Magnuson J."/>
            <person name="Mondo S."/>
            <person name="Nolan M."/>
            <person name="Ohm R."/>
            <person name="Pangilinan J."/>
            <person name="Park H.-J."/>
            <person name="Ramirez L."/>
            <person name="Alfaro M."/>
            <person name="Sun H."/>
            <person name="Tritt A."/>
            <person name="Yoshinaga Y."/>
            <person name="Zwiers L.-H."/>
            <person name="Turgeon B."/>
            <person name="Goodwin S."/>
            <person name="Spatafora J."/>
            <person name="Crous P."/>
            <person name="Grigoriev I."/>
        </authorList>
    </citation>
    <scope>NUCLEOTIDE SEQUENCE</scope>
    <source>
        <strain evidence="3">CBS 133067</strain>
    </source>
</reference>
<organism evidence="3 4">
    <name type="scientific">Rhizodiscina lignyota</name>
    <dbReference type="NCBI Taxonomy" id="1504668"/>
    <lineage>
        <taxon>Eukaryota</taxon>
        <taxon>Fungi</taxon>
        <taxon>Dikarya</taxon>
        <taxon>Ascomycota</taxon>
        <taxon>Pezizomycotina</taxon>
        <taxon>Dothideomycetes</taxon>
        <taxon>Pleosporomycetidae</taxon>
        <taxon>Aulographales</taxon>
        <taxon>Rhizodiscinaceae</taxon>
        <taxon>Rhizodiscina</taxon>
    </lineage>
</organism>
<dbReference type="Gene3D" id="3.50.50.60">
    <property type="entry name" value="FAD/NAD(P)-binding domain"/>
    <property type="match status" value="1"/>
</dbReference>
<evidence type="ECO:0000259" key="2">
    <source>
        <dbReference type="PROSITE" id="PS00624"/>
    </source>
</evidence>
<dbReference type="EMBL" id="ML978142">
    <property type="protein sequence ID" value="KAF2092835.1"/>
    <property type="molecule type" value="Genomic_DNA"/>
</dbReference>
<dbReference type="InterPro" id="IPR036188">
    <property type="entry name" value="FAD/NAD-bd_sf"/>
</dbReference>
<dbReference type="OrthoDB" id="269227at2759"/>
<dbReference type="SUPFAM" id="SSF54373">
    <property type="entry name" value="FAD-linked reductases, C-terminal domain"/>
    <property type="match status" value="1"/>
</dbReference>
<dbReference type="PANTHER" id="PTHR11552:SF210">
    <property type="entry name" value="GLUCOSE-METHANOL-CHOLINE OXIDOREDUCTASE N-TERMINAL DOMAIN-CONTAINING PROTEIN-RELATED"/>
    <property type="match status" value="1"/>
</dbReference>
<dbReference type="PANTHER" id="PTHR11552">
    <property type="entry name" value="GLUCOSE-METHANOL-CHOLINE GMC OXIDOREDUCTASE"/>
    <property type="match status" value="1"/>
</dbReference>
<dbReference type="AlphaFoldDB" id="A0A9P4I516"/>
<dbReference type="Pfam" id="PF05199">
    <property type="entry name" value="GMC_oxred_C"/>
    <property type="match status" value="1"/>
</dbReference>
<proteinExistence type="inferred from homology"/>
<name>A0A9P4I516_9PEZI</name>
<dbReference type="InterPro" id="IPR000172">
    <property type="entry name" value="GMC_OxRdtase_N"/>
</dbReference>
<dbReference type="GO" id="GO:0050660">
    <property type="term" value="F:flavin adenine dinucleotide binding"/>
    <property type="evidence" value="ECO:0007669"/>
    <property type="project" value="InterPro"/>
</dbReference>
<dbReference type="PIRSF" id="PIRSF000137">
    <property type="entry name" value="Alcohol_oxidase"/>
    <property type="match status" value="1"/>
</dbReference>
<dbReference type="InterPro" id="IPR012132">
    <property type="entry name" value="GMC_OxRdtase"/>
</dbReference>
<comment type="caution">
    <text evidence="3">The sequence shown here is derived from an EMBL/GenBank/DDBJ whole genome shotgun (WGS) entry which is preliminary data.</text>
</comment>
<dbReference type="PROSITE" id="PS00624">
    <property type="entry name" value="GMC_OXRED_2"/>
    <property type="match status" value="1"/>
</dbReference>
<dbReference type="Proteomes" id="UP000799772">
    <property type="component" value="Unassembled WGS sequence"/>
</dbReference>
<gene>
    <name evidence="3" type="ORF">NA57DRAFT_49464</name>
</gene>
<dbReference type="InterPro" id="IPR007867">
    <property type="entry name" value="GMC_OxRtase_C"/>
</dbReference>
<dbReference type="SUPFAM" id="SSF51905">
    <property type="entry name" value="FAD/NAD(P)-binding domain"/>
    <property type="match status" value="1"/>
</dbReference>
<dbReference type="GO" id="GO:0016614">
    <property type="term" value="F:oxidoreductase activity, acting on CH-OH group of donors"/>
    <property type="evidence" value="ECO:0007669"/>
    <property type="project" value="InterPro"/>
</dbReference>
<accession>A0A9P4I516</accession>
<keyword evidence="4" id="KW-1185">Reference proteome</keyword>
<feature type="domain" description="Glucose-methanol-choline oxidoreductase N-terminal" evidence="2">
    <location>
        <begin position="277"/>
        <end position="291"/>
    </location>
</feature>
<dbReference type="Gene3D" id="3.30.560.10">
    <property type="entry name" value="Glucose Oxidase, domain 3"/>
    <property type="match status" value="1"/>
</dbReference>
<evidence type="ECO:0000256" key="1">
    <source>
        <dbReference type="ARBA" id="ARBA00010790"/>
    </source>
</evidence>